<sequence>MDRLPTLKQLRYFVALAEEGHYRKAAERAGISQPSLSLQIGNLEEVLRLQLVERGRAGAVLTPGGREVLARARRILGEVSALTETSDRIRTGLAGTIRLGSTPTSGPYLLPKVVRRLHELYPALRIFIRDGAPRDLLRDLLSGGHDLILVQLPVPSADVVVTRLYREPLRLAVARDHPLAGRRGVTDADLGGENILALSSVFALHSQIADVAEQVGATLSQDYQGTSLDTLRQMVAMGMGISFLPVLYVQSEVSVPDGDVVTVPFRRDRLARSIGLVWRKTAGENAAFAEIANVIRAVARENFGGLVSMES</sequence>
<evidence type="ECO:0000256" key="4">
    <source>
        <dbReference type="ARBA" id="ARBA00023159"/>
    </source>
</evidence>
<dbReference type="PANTHER" id="PTHR30346">
    <property type="entry name" value="TRANSCRIPTIONAL DUAL REGULATOR HCAR-RELATED"/>
    <property type="match status" value="1"/>
</dbReference>
<feature type="domain" description="HTH lysR-type" evidence="6">
    <location>
        <begin position="5"/>
        <end position="62"/>
    </location>
</feature>
<keyword evidence="4" id="KW-0010">Activator</keyword>
<dbReference type="SUPFAM" id="SSF53850">
    <property type="entry name" value="Periplasmic binding protein-like II"/>
    <property type="match status" value="1"/>
</dbReference>
<keyword evidence="2" id="KW-0805">Transcription regulation</keyword>
<organism evidence="7 8">
    <name type="scientific">Tropicimonas isoalkanivorans</name>
    <dbReference type="NCBI Taxonomy" id="441112"/>
    <lineage>
        <taxon>Bacteria</taxon>
        <taxon>Pseudomonadati</taxon>
        <taxon>Pseudomonadota</taxon>
        <taxon>Alphaproteobacteria</taxon>
        <taxon>Rhodobacterales</taxon>
        <taxon>Roseobacteraceae</taxon>
        <taxon>Tropicimonas</taxon>
    </lineage>
</organism>
<dbReference type="InterPro" id="IPR005119">
    <property type="entry name" value="LysR_subst-bd"/>
</dbReference>
<dbReference type="Gene3D" id="1.10.10.10">
    <property type="entry name" value="Winged helix-like DNA-binding domain superfamily/Winged helix DNA-binding domain"/>
    <property type="match status" value="1"/>
</dbReference>
<protein>
    <submittedName>
        <fullName evidence="7">Transcriptional regulator, LysR family</fullName>
    </submittedName>
</protein>
<dbReference type="RefSeq" id="WP_093359894.1">
    <property type="nucleotide sequence ID" value="NZ_FOLG01000002.1"/>
</dbReference>
<evidence type="ECO:0000256" key="1">
    <source>
        <dbReference type="ARBA" id="ARBA00009437"/>
    </source>
</evidence>
<evidence type="ECO:0000256" key="5">
    <source>
        <dbReference type="ARBA" id="ARBA00023163"/>
    </source>
</evidence>
<dbReference type="Proteomes" id="UP000198728">
    <property type="component" value="Unassembled WGS sequence"/>
</dbReference>
<evidence type="ECO:0000256" key="2">
    <source>
        <dbReference type="ARBA" id="ARBA00023015"/>
    </source>
</evidence>
<keyword evidence="3" id="KW-0238">DNA-binding</keyword>
<evidence type="ECO:0000313" key="7">
    <source>
        <dbReference type="EMBL" id="SFC10687.1"/>
    </source>
</evidence>
<dbReference type="AlphaFoldDB" id="A0A1I1GFW2"/>
<proteinExistence type="inferred from homology"/>
<dbReference type="GO" id="GO:0003700">
    <property type="term" value="F:DNA-binding transcription factor activity"/>
    <property type="evidence" value="ECO:0007669"/>
    <property type="project" value="InterPro"/>
</dbReference>
<dbReference type="InterPro" id="IPR000847">
    <property type="entry name" value="LysR_HTH_N"/>
</dbReference>
<name>A0A1I1GFW2_9RHOB</name>
<evidence type="ECO:0000313" key="8">
    <source>
        <dbReference type="Proteomes" id="UP000198728"/>
    </source>
</evidence>
<dbReference type="PRINTS" id="PR00039">
    <property type="entry name" value="HTHLYSR"/>
</dbReference>
<reference evidence="7 8" key="1">
    <citation type="submission" date="2016-10" db="EMBL/GenBank/DDBJ databases">
        <authorList>
            <person name="de Groot N.N."/>
        </authorList>
    </citation>
    <scope>NUCLEOTIDE SEQUENCE [LARGE SCALE GENOMIC DNA]</scope>
    <source>
        <strain evidence="7 8">DSM 19548</strain>
    </source>
</reference>
<dbReference type="GO" id="GO:0032993">
    <property type="term" value="C:protein-DNA complex"/>
    <property type="evidence" value="ECO:0007669"/>
    <property type="project" value="TreeGrafter"/>
</dbReference>
<dbReference type="Gene3D" id="3.40.190.10">
    <property type="entry name" value="Periplasmic binding protein-like II"/>
    <property type="match status" value="2"/>
</dbReference>
<dbReference type="PROSITE" id="PS50931">
    <property type="entry name" value="HTH_LYSR"/>
    <property type="match status" value="1"/>
</dbReference>
<gene>
    <name evidence="7" type="ORF">SAMN04488094_102564</name>
</gene>
<evidence type="ECO:0000259" key="6">
    <source>
        <dbReference type="PROSITE" id="PS50931"/>
    </source>
</evidence>
<dbReference type="CDD" id="cd08411">
    <property type="entry name" value="PBP2_OxyR"/>
    <property type="match status" value="1"/>
</dbReference>
<dbReference type="FunFam" id="1.10.10.10:FF:000001">
    <property type="entry name" value="LysR family transcriptional regulator"/>
    <property type="match status" value="1"/>
</dbReference>
<dbReference type="EMBL" id="FOLG01000002">
    <property type="protein sequence ID" value="SFC10687.1"/>
    <property type="molecule type" value="Genomic_DNA"/>
</dbReference>
<dbReference type="GO" id="GO:0003677">
    <property type="term" value="F:DNA binding"/>
    <property type="evidence" value="ECO:0007669"/>
    <property type="project" value="UniProtKB-KW"/>
</dbReference>
<dbReference type="InterPro" id="IPR036388">
    <property type="entry name" value="WH-like_DNA-bd_sf"/>
</dbReference>
<evidence type="ECO:0000256" key="3">
    <source>
        <dbReference type="ARBA" id="ARBA00023125"/>
    </source>
</evidence>
<accession>A0A1I1GFW2</accession>
<keyword evidence="5" id="KW-0804">Transcription</keyword>
<dbReference type="Pfam" id="PF00126">
    <property type="entry name" value="HTH_1"/>
    <property type="match status" value="1"/>
</dbReference>
<dbReference type="OrthoDB" id="9775392at2"/>
<dbReference type="SUPFAM" id="SSF46785">
    <property type="entry name" value="Winged helix' DNA-binding domain"/>
    <property type="match status" value="1"/>
</dbReference>
<dbReference type="STRING" id="441112.SAMN04488094_102564"/>
<dbReference type="PANTHER" id="PTHR30346:SF26">
    <property type="entry name" value="HYDROGEN PEROXIDE-INDUCIBLE GENES ACTIVATOR"/>
    <property type="match status" value="1"/>
</dbReference>
<dbReference type="Pfam" id="PF03466">
    <property type="entry name" value="LysR_substrate"/>
    <property type="match status" value="1"/>
</dbReference>
<comment type="similarity">
    <text evidence="1">Belongs to the LysR transcriptional regulatory family.</text>
</comment>
<keyword evidence="8" id="KW-1185">Reference proteome</keyword>
<dbReference type="InterPro" id="IPR036390">
    <property type="entry name" value="WH_DNA-bd_sf"/>
</dbReference>